<accession>A0A4E0RPP4</accession>
<dbReference type="InterPro" id="IPR000504">
    <property type="entry name" value="RRM_dom"/>
</dbReference>
<feature type="compositionally biased region" description="Polar residues" evidence="4">
    <location>
        <begin position="369"/>
        <end position="389"/>
    </location>
</feature>
<feature type="compositionally biased region" description="Polar residues" evidence="4">
    <location>
        <begin position="319"/>
        <end position="353"/>
    </location>
</feature>
<feature type="region of interest" description="Disordered" evidence="4">
    <location>
        <begin position="117"/>
        <end position="288"/>
    </location>
</feature>
<feature type="region of interest" description="Disordered" evidence="4">
    <location>
        <begin position="1180"/>
        <end position="1231"/>
    </location>
</feature>
<feature type="domain" description="RRM" evidence="5">
    <location>
        <begin position="1019"/>
        <end position="1091"/>
    </location>
</feature>
<dbReference type="InterPro" id="IPR012677">
    <property type="entry name" value="Nucleotide-bd_a/b_plait_sf"/>
</dbReference>
<evidence type="ECO:0000259" key="5">
    <source>
        <dbReference type="PROSITE" id="PS50102"/>
    </source>
</evidence>
<feature type="compositionally biased region" description="Polar residues" evidence="4">
    <location>
        <begin position="164"/>
        <end position="176"/>
    </location>
</feature>
<feature type="compositionally biased region" description="Low complexity" evidence="4">
    <location>
        <begin position="39"/>
        <end position="60"/>
    </location>
</feature>
<feature type="compositionally biased region" description="Basic and acidic residues" evidence="4">
    <location>
        <begin position="257"/>
        <end position="273"/>
    </location>
</feature>
<evidence type="ECO:0000256" key="2">
    <source>
        <dbReference type="ARBA" id="ARBA00022884"/>
    </source>
</evidence>
<feature type="compositionally biased region" description="Polar residues" evidence="4">
    <location>
        <begin position="243"/>
        <end position="256"/>
    </location>
</feature>
<dbReference type="SUPFAM" id="SSF54928">
    <property type="entry name" value="RNA-binding domain, RBD"/>
    <property type="match status" value="1"/>
</dbReference>
<feature type="compositionally biased region" description="Polar residues" evidence="4">
    <location>
        <begin position="1206"/>
        <end position="1218"/>
    </location>
</feature>
<feature type="compositionally biased region" description="Polar residues" evidence="4">
    <location>
        <begin position="183"/>
        <end position="197"/>
    </location>
</feature>
<feature type="region of interest" description="Disordered" evidence="4">
    <location>
        <begin position="602"/>
        <end position="638"/>
    </location>
</feature>
<reference evidence="6" key="1">
    <citation type="submission" date="2019-03" db="EMBL/GenBank/DDBJ databases">
        <title>Improved annotation for the trematode Fasciola hepatica.</title>
        <authorList>
            <person name="Choi Y.-J."/>
            <person name="Martin J."/>
            <person name="Mitreva M."/>
        </authorList>
    </citation>
    <scope>NUCLEOTIDE SEQUENCE [LARGE SCALE GENOMIC DNA]</scope>
</reference>
<dbReference type="Proteomes" id="UP000230066">
    <property type="component" value="Unassembled WGS sequence"/>
</dbReference>
<keyword evidence="2 3" id="KW-0694">RNA-binding</keyword>
<dbReference type="Gene3D" id="3.30.70.330">
    <property type="match status" value="2"/>
</dbReference>
<feature type="compositionally biased region" description="Basic and acidic residues" evidence="4">
    <location>
        <begin position="89"/>
        <end position="100"/>
    </location>
</feature>
<dbReference type="PANTHER" id="PTHR24012">
    <property type="entry name" value="RNA BINDING PROTEIN"/>
    <property type="match status" value="1"/>
</dbReference>
<protein>
    <submittedName>
        <fullName evidence="6">RNA binding motif single stranded interacting</fullName>
    </submittedName>
</protein>
<feature type="region of interest" description="Disordered" evidence="4">
    <location>
        <begin position="367"/>
        <end position="403"/>
    </location>
</feature>
<keyword evidence="7" id="KW-1185">Reference proteome</keyword>
<proteinExistence type="predicted"/>
<feature type="compositionally biased region" description="Basic and acidic residues" evidence="4">
    <location>
        <begin position="61"/>
        <end position="80"/>
    </location>
</feature>
<feature type="compositionally biased region" description="Polar residues" evidence="4">
    <location>
        <begin position="941"/>
        <end position="965"/>
    </location>
</feature>
<evidence type="ECO:0000256" key="1">
    <source>
        <dbReference type="ARBA" id="ARBA00022737"/>
    </source>
</evidence>
<gene>
    <name evidence="6" type="ORF">D915_001672</name>
</gene>
<keyword evidence="1" id="KW-0677">Repeat</keyword>
<feature type="compositionally biased region" description="Basic and acidic residues" evidence="4">
    <location>
        <begin position="624"/>
        <end position="638"/>
    </location>
</feature>
<dbReference type="PROSITE" id="PS50102">
    <property type="entry name" value="RRM"/>
    <property type="match status" value="2"/>
</dbReference>
<feature type="domain" description="RRM" evidence="5">
    <location>
        <begin position="1097"/>
        <end position="1182"/>
    </location>
</feature>
<name>A0A4E0RPP4_FASHE</name>
<feature type="compositionally biased region" description="Basic and acidic residues" evidence="4">
    <location>
        <begin position="29"/>
        <end position="38"/>
    </location>
</feature>
<evidence type="ECO:0000256" key="4">
    <source>
        <dbReference type="SAM" id="MobiDB-lite"/>
    </source>
</evidence>
<dbReference type="SMART" id="SM00360">
    <property type="entry name" value="RRM"/>
    <property type="match status" value="2"/>
</dbReference>
<feature type="region of interest" description="Disordered" evidence="4">
    <location>
        <begin position="502"/>
        <end position="525"/>
    </location>
</feature>
<sequence length="1429" mass="153791">MESSHRTPADTGVVGFLGEKAARSGDPVYIERDEHVMESRCTCSSTDSGRSSISSSQTSHCESDTVEKESSPKHIDKMLSVERSGVSDSHGDDSNEKDSVQDLDMYSDVTLIPKTMGTIIVHPNESKGQAKRTSRSKGSKTAKTRKPRTSSKPTKDKRPLSKDAPSQQKTVKQTSSDQKDNPTKSQQGLSVSTSTINEIPKPRNSYLKVSMEESRSSSIELACRRQSDSSTLSKDQGEHEARITSTASGVSITLNKSSDDSNSKPEGTERENIHSSGSSCNEEENGHLPNNLFSSKASFCSLDDVKGPRKSDHCVPTLDSYTAQPDTTGSELPSTLTINASPKHSSRSVTRSACPQSLVDVEKSELKFSHSTSSSPLPNASQKMRTQMSNKRRLRASGSPVSVGNSPTCKLSLIQRSGKSFPIRPLLPTDFQNNLLLGSSTSRKQWIERNKRAVQNTALLPNPLLPNANCLCLQNVDTQGMLLDQPLYWFLPGFHYSQTNGTGVKNSSADNKSMTPQPTSSPQMDGSILMTTSWQSARYQTASPFAASATECPNAKVPGPKAHFESLAGIRLSDAKPSNGKSVYVPRATLPTKSQFYELSSVSARTDQGANGQSESSAPADPHNQNERTAKKREMFETDRNEVLPYDFKMNTKANQNESANLYLSSELVNSTKIRPILTNADSSRHATVSSVPISICGSEPNDVSRSFFAGSILSGGNTTGQIIPNMVTYNGVSEPCVVPTNFVYVYSTDGQLFAIPSTSMIYPTHTALPNAEIGSVGDSAYSSPAAILSAQTVHEVNLQPTFTANNFEIPNGLLTTGQELTLDSDATLTPQYGSICTNQLALSGHVPPSFPPEVCQWSACNLPVDSEHGPSLTTSSQQQTSAQPILISSQNASMLVQNAYALNSPYMSGSVISNQSRPSIISSGERAGREPIIVQSANALRASQHSQTSNLGESMKPTRSSYEASSGLLGSAKHTGSLLGDSKSMVLHPISTFIDDLTRTGPSNQSGHVRQKKHSSKTNLYIRGLPSTFTEEQLHTLAPDKDLIRSVKLISGTEGEMYGFIDFINNLAARAALLHIKSVNRELYVNFAYESEKDPHNVYITNIPETWTASNVEDLKKIFQPYGQIATAIVMTKRSNNFCTGAGFVRFVRTEDAQRAIEGIRDAQIILDGGKGPLEVKLADRQKPTEDQNSNTKPRTWKPLVDGSTPGSDVSSENQIDSGRPSGVPASKKSGGCLLTANPVSPLLGFALNATNRGIRSANGMSVGQGLLPDAINLNALRCLNNPTTFALAFQNALANTSLVSSNILLPNPLNAVNIPMSLSNESQPSNQSNVPAYRAQAQQISNFLSQTRGLRMSTGLLQNPPLPTSPLYQHQPGLIPLIRNPVDEMTFNTPTVGISGAHPQSAILGHALQPNGTWTASALIPGMFASV</sequence>
<organism evidence="6 7">
    <name type="scientific">Fasciola hepatica</name>
    <name type="common">Liver fluke</name>
    <dbReference type="NCBI Taxonomy" id="6192"/>
    <lineage>
        <taxon>Eukaryota</taxon>
        <taxon>Metazoa</taxon>
        <taxon>Spiralia</taxon>
        <taxon>Lophotrochozoa</taxon>
        <taxon>Platyhelminthes</taxon>
        <taxon>Trematoda</taxon>
        <taxon>Digenea</taxon>
        <taxon>Plagiorchiida</taxon>
        <taxon>Echinostomata</taxon>
        <taxon>Echinostomatoidea</taxon>
        <taxon>Fasciolidae</taxon>
        <taxon>Fasciola</taxon>
    </lineage>
</organism>
<feature type="region of interest" description="Disordered" evidence="4">
    <location>
        <begin position="1"/>
        <end position="102"/>
    </location>
</feature>
<evidence type="ECO:0000313" key="7">
    <source>
        <dbReference type="Proteomes" id="UP000230066"/>
    </source>
</evidence>
<evidence type="ECO:0000313" key="6">
    <source>
        <dbReference type="EMBL" id="THD27624.1"/>
    </source>
</evidence>
<evidence type="ECO:0000256" key="3">
    <source>
        <dbReference type="PROSITE-ProRule" id="PRU00176"/>
    </source>
</evidence>
<dbReference type="EMBL" id="JXXN02000367">
    <property type="protein sequence ID" value="THD27624.1"/>
    <property type="molecule type" value="Genomic_DNA"/>
</dbReference>
<feature type="compositionally biased region" description="Polar residues" evidence="4">
    <location>
        <begin position="602"/>
        <end position="617"/>
    </location>
</feature>
<feature type="region of interest" description="Disordered" evidence="4">
    <location>
        <begin position="941"/>
        <end position="969"/>
    </location>
</feature>
<dbReference type="InterPro" id="IPR035979">
    <property type="entry name" value="RBD_domain_sf"/>
</dbReference>
<dbReference type="GO" id="GO:0003723">
    <property type="term" value="F:RNA binding"/>
    <property type="evidence" value="ECO:0007669"/>
    <property type="project" value="UniProtKB-UniRule"/>
</dbReference>
<dbReference type="Pfam" id="PF00076">
    <property type="entry name" value="RRM_1"/>
    <property type="match status" value="1"/>
</dbReference>
<feature type="region of interest" description="Disordered" evidence="4">
    <location>
        <begin position="307"/>
        <end position="353"/>
    </location>
</feature>
<feature type="compositionally biased region" description="Basic residues" evidence="4">
    <location>
        <begin position="129"/>
        <end position="149"/>
    </location>
</feature>
<comment type="caution">
    <text evidence="6">The sequence shown here is derived from an EMBL/GenBank/DDBJ whole genome shotgun (WGS) entry which is preliminary data.</text>
</comment>